<dbReference type="Pfam" id="PF00067">
    <property type="entry name" value="p450"/>
    <property type="match status" value="1"/>
</dbReference>
<keyword evidence="5 9" id="KW-0479">Metal-binding</keyword>
<sequence length="531" mass="59720">MWLLIPTFVQLTILPLLLIGIYSIWSFSIRRKPPLDSIPGPPSNSFVYGNTREIFSKNGWKYHQKMWDYGGISRFRGLVGKEILYVIDPLALNHILLKDQDIFEEPIALVATLKQLVGRGLPVAIGAEHKRQRKMLNPAFSISHLKGIFPVLFPVVYQLRNGISSEIKQGNGHIDVMSWMTRVALESIGQGGLGYSFESFESDNYNNIYANAIKQILPLSFRAYHVFKDLILLLDKLGVTKFRHLLIDILPFRLPKYIQRAIWGGATEAHLGRGKDIINILLKETMGAKISEDELVGHMNTFLLAATDTTSSALSRTLSLLAENLGIQSKLRDELTTAHKERGDFDYDMLQSLPYLDAVCRETLRVYPPVASVSREALKDVVVPLQFPTTSADGSSELEKVLITKGTEIYISILGANRSKRIWGQDADEWKPSRWLEDLPVSVSEARLPGVYSQMMTFAGGKRSCIGFKFLEMEMKLVLAVLIETFIFEPVVEISWDMGVVSVPRVKDSIDTTPHLPLKVTPVSSRNCTLR</sequence>
<dbReference type="GO" id="GO:0016705">
    <property type="term" value="F:oxidoreductase activity, acting on paired donors, with incorporation or reduction of molecular oxygen"/>
    <property type="evidence" value="ECO:0007669"/>
    <property type="project" value="InterPro"/>
</dbReference>
<keyword evidence="10" id="KW-0812">Transmembrane</keyword>
<keyword evidence="6" id="KW-0560">Oxidoreductase</keyword>
<keyword evidence="10" id="KW-0472">Membrane</keyword>
<dbReference type="SUPFAM" id="SSF48264">
    <property type="entry name" value="Cytochrome P450"/>
    <property type="match status" value="1"/>
</dbReference>
<comment type="caution">
    <text evidence="11">The sequence shown here is derived from an EMBL/GenBank/DDBJ whole genome shotgun (WGS) entry which is preliminary data.</text>
</comment>
<dbReference type="PANTHER" id="PTHR24305">
    <property type="entry name" value="CYTOCHROME P450"/>
    <property type="match status" value="1"/>
</dbReference>
<evidence type="ECO:0000256" key="6">
    <source>
        <dbReference type="ARBA" id="ARBA00023002"/>
    </source>
</evidence>
<evidence type="ECO:0000313" key="11">
    <source>
        <dbReference type="EMBL" id="PAV21768.1"/>
    </source>
</evidence>
<evidence type="ECO:0000256" key="10">
    <source>
        <dbReference type="SAM" id="Phobius"/>
    </source>
</evidence>
<dbReference type="GO" id="GO:0005506">
    <property type="term" value="F:iron ion binding"/>
    <property type="evidence" value="ECO:0007669"/>
    <property type="project" value="InterPro"/>
</dbReference>
<dbReference type="GO" id="GO:0004497">
    <property type="term" value="F:monooxygenase activity"/>
    <property type="evidence" value="ECO:0007669"/>
    <property type="project" value="UniProtKB-KW"/>
</dbReference>
<dbReference type="InterPro" id="IPR036396">
    <property type="entry name" value="Cyt_P450_sf"/>
</dbReference>
<dbReference type="AlphaFoldDB" id="A0A286UQ98"/>
<dbReference type="CDD" id="cd11069">
    <property type="entry name" value="CYP_FUM15-like"/>
    <property type="match status" value="1"/>
</dbReference>
<evidence type="ECO:0000256" key="3">
    <source>
        <dbReference type="ARBA" id="ARBA00010617"/>
    </source>
</evidence>
<evidence type="ECO:0000256" key="4">
    <source>
        <dbReference type="ARBA" id="ARBA00022617"/>
    </source>
</evidence>
<evidence type="ECO:0000256" key="2">
    <source>
        <dbReference type="ARBA" id="ARBA00005179"/>
    </source>
</evidence>
<dbReference type="EMBL" id="NBII01000002">
    <property type="protein sequence ID" value="PAV21768.1"/>
    <property type="molecule type" value="Genomic_DNA"/>
</dbReference>
<comment type="similarity">
    <text evidence="3">Belongs to the cytochrome P450 family.</text>
</comment>
<feature type="transmembrane region" description="Helical" evidence="10">
    <location>
        <begin position="6"/>
        <end position="25"/>
    </location>
</feature>
<comment type="pathway">
    <text evidence="2">Secondary metabolite biosynthesis.</text>
</comment>
<evidence type="ECO:0000256" key="9">
    <source>
        <dbReference type="PIRSR" id="PIRSR602403-1"/>
    </source>
</evidence>
<keyword evidence="4 9" id="KW-0349">Heme</keyword>
<evidence type="ECO:0000256" key="1">
    <source>
        <dbReference type="ARBA" id="ARBA00001971"/>
    </source>
</evidence>
<reference evidence="11 12" key="1">
    <citation type="journal article" date="2017" name="Mol. Ecol.">
        <title>Comparative and population genomic landscape of Phellinus noxius: A hypervariable fungus causing root rot in trees.</title>
        <authorList>
            <person name="Chung C.L."/>
            <person name="Lee T.J."/>
            <person name="Akiba M."/>
            <person name="Lee H.H."/>
            <person name="Kuo T.H."/>
            <person name="Liu D."/>
            <person name="Ke H.M."/>
            <person name="Yokoi T."/>
            <person name="Roa M.B."/>
            <person name="Lu M.J."/>
            <person name="Chang Y.Y."/>
            <person name="Ann P.J."/>
            <person name="Tsai J.N."/>
            <person name="Chen C.Y."/>
            <person name="Tzean S.S."/>
            <person name="Ota Y."/>
            <person name="Hattori T."/>
            <person name="Sahashi N."/>
            <person name="Liou R.F."/>
            <person name="Kikuchi T."/>
            <person name="Tsai I.J."/>
        </authorList>
    </citation>
    <scope>NUCLEOTIDE SEQUENCE [LARGE SCALE GENOMIC DNA]</scope>
    <source>
        <strain evidence="11 12">FFPRI411160</strain>
    </source>
</reference>
<dbReference type="PRINTS" id="PR00465">
    <property type="entry name" value="EP450IV"/>
</dbReference>
<organism evidence="11 12">
    <name type="scientific">Pyrrhoderma noxium</name>
    <dbReference type="NCBI Taxonomy" id="2282107"/>
    <lineage>
        <taxon>Eukaryota</taxon>
        <taxon>Fungi</taxon>
        <taxon>Dikarya</taxon>
        <taxon>Basidiomycota</taxon>
        <taxon>Agaricomycotina</taxon>
        <taxon>Agaricomycetes</taxon>
        <taxon>Hymenochaetales</taxon>
        <taxon>Hymenochaetaceae</taxon>
        <taxon>Pyrrhoderma</taxon>
    </lineage>
</organism>
<dbReference type="PANTHER" id="PTHR24305:SF166">
    <property type="entry name" value="CYTOCHROME P450 12A4, MITOCHONDRIAL-RELATED"/>
    <property type="match status" value="1"/>
</dbReference>
<dbReference type="InterPro" id="IPR002403">
    <property type="entry name" value="Cyt_P450_E_grp-IV"/>
</dbReference>
<dbReference type="OrthoDB" id="1470350at2759"/>
<dbReference type="Gene3D" id="1.10.630.10">
    <property type="entry name" value="Cytochrome P450"/>
    <property type="match status" value="1"/>
</dbReference>
<keyword evidence="7 9" id="KW-0408">Iron</keyword>
<evidence type="ECO:0000256" key="8">
    <source>
        <dbReference type="ARBA" id="ARBA00023033"/>
    </source>
</evidence>
<keyword evidence="12" id="KW-1185">Reference proteome</keyword>
<accession>A0A286UQ98</accession>
<keyword evidence="8" id="KW-0503">Monooxygenase</keyword>
<dbReference type="InterPro" id="IPR001128">
    <property type="entry name" value="Cyt_P450"/>
</dbReference>
<feature type="binding site" description="axial binding residue" evidence="9">
    <location>
        <position position="465"/>
    </location>
    <ligand>
        <name>heme</name>
        <dbReference type="ChEBI" id="CHEBI:30413"/>
    </ligand>
    <ligandPart>
        <name>Fe</name>
        <dbReference type="ChEBI" id="CHEBI:18248"/>
    </ligandPart>
</feature>
<dbReference type="InParanoid" id="A0A286UQ98"/>
<keyword evidence="10" id="KW-1133">Transmembrane helix</keyword>
<proteinExistence type="inferred from homology"/>
<dbReference type="Proteomes" id="UP000217199">
    <property type="component" value="Unassembled WGS sequence"/>
</dbReference>
<evidence type="ECO:0000313" key="12">
    <source>
        <dbReference type="Proteomes" id="UP000217199"/>
    </source>
</evidence>
<dbReference type="InterPro" id="IPR050121">
    <property type="entry name" value="Cytochrome_P450_monoxygenase"/>
</dbReference>
<name>A0A286UQ98_9AGAM</name>
<protein>
    <submittedName>
        <fullName evidence="11">Cytochrome P450</fullName>
    </submittedName>
</protein>
<dbReference type="PRINTS" id="PR00385">
    <property type="entry name" value="P450"/>
</dbReference>
<evidence type="ECO:0000256" key="5">
    <source>
        <dbReference type="ARBA" id="ARBA00022723"/>
    </source>
</evidence>
<dbReference type="GO" id="GO:0020037">
    <property type="term" value="F:heme binding"/>
    <property type="evidence" value="ECO:0007669"/>
    <property type="project" value="InterPro"/>
</dbReference>
<dbReference type="STRING" id="2282107.A0A286UQ98"/>
<comment type="cofactor">
    <cofactor evidence="1 9">
        <name>heme</name>
        <dbReference type="ChEBI" id="CHEBI:30413"/>
    </cofactor>
</comment>
<gene>
    <name evidence="11" type="ORF">PNOK_0172500</name>
</gene>
<evidence type="ECO:0000256" key="7">
    <source>
        <dbReference type="ARBA" id="ARBA00023004"/>
    </source>
</evidence>